<feature type="transmembrane region" description="Helical" evidence="1">
    <location>
        <begin position="106"/>
        <end position="126"/>
    </location>
</feature>
<keyword evidence="1" id="KW-0472">Membrane</keyword>
<keyword evidence="1" id="KW-1133">Transmembrane helix</keyword>
<feature type="transmembrane region" description="Helical" evidence="1">
    <location>
        <begin position="33"/>
        <end position="53"/>
    </location>
</feature>
<reference evidence="2" key="1">
    <citation type="submission" date="2022-10" db="EMBL/GenBank/DDBJ databases">
        <authorList>
            <person name="Mo P."/>
        </authorList>
    </citation>
    <scope>NUCLEOTIDE SEQUENCE</scope>
    <source>
        <strain evidence="2">HUAS 13-4</strain>
    </source>
</reference>
<organism evidence="2 3">
    <name type="scientific">Streptomyces cynarae</name>
    <dbReference type="NCBI Taxonomy" id="2981134"/>
    <lineage>
        <taxon>Bacteria</taxon>
        <taxon>Bacillati</taxon>
        <taxon>Actinomycetota</taxon>
        <taxon>Actinomycetes</taxon>
        <taxon>Kitasatosporales</taxon>
        <taxon>Streptomycetaceae</taxon>
        <taxon>Streptomyces</taxon>
    </lineage>
</organism>
<protein>
    <submittedName>
        <fullName evidence="2">DMT family transporter</fullName>
    </submittedName>
</protein>
<keyword evidence="3" id="KW-1185">Reference proteome</keyword>
<dbReference type="PANTHER" id="PTHR40761:SF1">
    <property type="entry name" value="CONSERVED INTEGRAL MEMBRANE ALANINE VALINE AND LEUCINE RICH PROTEIN-RELATED"/>
    <property type="match status" value="1"/>
</dbReference>
<gene>
    <name evidence="2" type="ORF">N8I84_05330</name>
</gene>
<feature type="transmembrane region" description="Helical" evidence="1">
    <location>
        <begin position="80"/>
        <end position="100"/>
    </location>
</feature>
<feature type="transmembrane region" description="Helical" evidence="1">
    <location>
        <begin position="164"/>
        <end position="183"/>
    </location>
</feature>
<dbReference type="EMBL" id="CP106793">
    <property type="protein sequence ID" value="UXY18210.1"/>
    <property type="molecule type" value="Genomic_DNA"/>
</dbReference>
<dbReference type="NCBIfam" id="NF038012">
    <property type="entry name" value="DMT_1"/>
    <property type="match status" value="1"/>
</dbReference>
<dbReference type="PANTHER" id="PTHR40761">
    <property type="entry name" value="CONSERVED INTEGRAL MEMBRANE ALANINE VALINE AND LEUCINE RICH PROTEIN-RELATED"/>
    <property type="match status" value="1"/>
</dbReference>
<dbReference type="Proteomes" id="UP001061298">
    <property type="component" value="Chromosome"/>
</dbReference>
<feature type="transmembrane region" description="Helical" evidence="1">
    <location>
        <begin position="263"/>
        <end position="280"/>
    </location>
</feature>
<feature type="transmembrane region" description="Helical" evidence="1">
    <location>
        <begin position="286"/>
        <end position="306"/>
    </location>
</feature>
<dbReference type="SUPFAM" id="SSF103481">
    <property type="entry name" value="Multidrug resistance efflux transporter EmrE"/>
    <property type="match status" value="1"/>
</dbReference>
<sequence length="333" mass="34457">MDLSAWGARSPADLVWRRHDRRCGGGGTRGRRAVLSVLLAVLAAIANALASVLQRKAARDRPESESLSLRLVRHLLHRPVWFAGVLSIIAGFLLQAAALGNGQISLVQPVLVLELPATLLLASLVFRSRLGVREWGASVMMAVGLAGLLFSLSPSQGSAAHATALRWAFASGVNVLLVAAMVMWARLAGPGARKAALLGVATGCAFGFTAALIKGVTDAFSHGIGAVFSSWQLYAMIVAGAGAMFLLQSAMHAGRLLASQPGLTMSDPVIAILWGVFVFGEAVRGGVYTVLSVAGAVVVAVAVTLLTRSPLLAGQTGRGEEGQPRGGADAKTQ</sequence>
<name>A0ABY6DV19_9ACTN</name>
<dbReference type="RefSeq" id="WP_263228455.1">
    <property type="nucleotide sequence ID" value="NZ_CP106793.1"/>
</dbReference>
<evidence type="ECO:0000313" key="2">
    <source>
        <dbReference type="EMBL" id="UXY18210.1"/>
    </source>
</evidence>
<dbReference type="InterPro" id="IPR037185">
    <property type="entry name" value="EmrE-like"/>
</dbReference>
<evidence type="ECO:0000256" key="1">
    <source>
        <dbReference type="SAM" id="Phobius"/>
    </source>
</evidence>
<dbReference type="Gene3D" id="1.10.3730.20">
    <property type="match status" value="1"/>
</dbReference>
<evidence type="ECO:0000313" key="3">
    <source>
        <dbReference type="Proteomes" id="UP001061298"/>
    </source>
</evidence>
<accession>A0ABY6DV19</accession>
<keyword evidence="1" id="KW-0812">Transmembrane</keyword>
<feature type="transmembrane region" description="Helical" evidence="1">
    <location>
        <begin position="195"/>
        <end position="213"/>
    </location>
</feature>
<feature type="transmembrane region" description="Helical" evidence="1">
    <location>
        <begin position="233"/>
        <end position="251"/>
    </location>
</feature>
<feature type="transmembrane region" description="Helical" evidence="1">
    <location>
        <begin position="135"/>
        <end position="152"/>
    </location>
</feature>
<proteinExistence type="predicted"/>